<evidence type="ECO:0000313" key="3">
    <source>
        <dbReference type="Proteomes" id="UP001597402"/>
    </source>
</evidence>
<evidence type="ECO:0000259" key="1">
    <source>
        <dbReference type="Pfam" id="PF12680"/>
    </source>
</evidence>
<organism evidence="2 3">
    <name type="scientific">Blastococcus deserti</name>
    <dbReference type="NCBI Taxonomy" id="2259033"/>
    <lineage>
        <taxon>Bacteria</taxon>
        <taxon>Bacillati</taxon>
        <taxon>Actinomycetota</taxon>
        <taxon>Actinomycetes</taxon>
        <taxon>Geodermatophilales</taxon>
        <taxon>Geodermatophilaceae</taxon>
        <taxon>Blastococcus</taxon>
    </lineage>
</organism>
<accession>A0ABW4X9H2</accession>
<gene>
    <name evidence="2" type="ORF">ACFSHS_10340</name>
</gene>
<dbReference type="Pfam" id="PF12680">
    <property type="entry name" value="SnoaL_2"/>
    <property type="match status" value="1"/>
</dbReference>
<dbReference type="RefSeq" id="WP_376874899.1">
    <property type="nucleotide sequence ID" value="NZ_JBHUHP010000009.1"/>
</dbReference>
<dbReference type="PANTHER" id="PTHR41252">
    <property type="entry name" value="BLR2505 PROTEIN"/>
    <property type="match status" value="1"/>
</dbReference>
<keyword evidence="3" id="KW-1185">Reference proteome</keyword>
<name>A0ABW4X9H2_9ACTN</name>
<feature type="domain" description="SnoaL-like" evidence="1">
    <location>
        <begin position="19"/>
        <end position="130"/>
    </location>
</feature>
<evidence type="ECO:0000313" key="2">
    <source>
        <dbReference type="EMBL" id="MFD2091967.1"/>
    </source>
</evidence>
<dbReference type="PANTHER" id="PTHR41252:SF1">
    <property type="entry name" value="BLR2505 PROTEIN"/>
    <property type="match status" value="1"/>
</dbReference>
<dbReference type="SUPFAM" id="SSF54427">
    <property type="entry name" value="NTF2-like"/>
    <property type="match status" value="1"/>
</dbReference>
<proteinExistence type="predicted"/>
<dbReference type="Proteomes" id="UP001597402">
    <property type="component" value="Unassembled WGS sequence"/>
</dbReference>
<dbReference type="Gene3D" id="3.10.450.50">
    <property type="match status" value="1"/>
</dbReference>
<protein>
    <submittedName>
        <fullName evidence="2">Nuclear transport factor 2 family protein</fullName>
    </submittedName>
</protein>
<dbReference type="InterPro" id="IPR032710">
    <property type="entry name" value="NTF2-like_dom_sf"/>
</dbReference>
<dbReference type="EMBL" id="JBHUHP010000009">
    <property type="protein sequence ID" value="MFD2091967.1"/>
    <property type="molecule type" value="Genomic_DNA"/>
</dbReference>
<reference evidence="3" key="1">
    <citation type="journal article" date="2019" name="Int. J. Syst. Evol. Microbiol.">
        <title>The Global Catalogue of Microorganisms (GCM) 10K type strain sequencing project: providing services to taxonomists for standard genome sequencing and annotation.</title>
        <authorList>
            <consortium name="The Broad Institute Genomics Platform"/>
            <consortium name="The Broad Institute Genome Sequencing Center for Infectious Disease"/>
            <person name="Wu L."/>
            <person name="Ma J."/>
        </authorList>
    </citation>
    <scope>NUCLEOTIDE SEQUENCE [LARGE SCALE GENOMIC DNA]</scope>
    <source>
        <strain evidence="3">JCM 3338</strain>
    </source>
</reference>
<dbReference type="InterPro" id="IPR037401">
    <property type="entry name" value="SnoaL-like"/>
</dbReference>
<sequence>MTSSPATTSPVAAGNAETVADIYAAFGRGDIPAILGRLADDVAWEDWVDNFAQRAEVPYLVPRKGPSDVEGFFAVLGSATVLHFAVLDLIGSGRQVVAEVRASFALPGGGRFDDEELHLWTFDEAGRVSRFRHYCDTAKHIAAAAGEDTTVRRPSN</sequence>
<comment type="caution">
    <text evidence="2">The sequence shown here is derived from an EMBL/GenBank/DDBJ whole genome shotgun (WGS) entry which is preliminary data.</text>
</comment>